<feature type="compositionally biased region" description="Polar residues" evidence="1">
    <location>
        <begin position="412"/>
        <end position="433"/>
    </location>
</feature>
<dbReference type="Proteomes" id="UP001151582">
    <property type="component" value="Unassembled WGS sequence"/>
</dbReference>
<dbReference type="GO" id="GO:0007062">
    <property type="term" value="P:sister chromatid cohesion"/>
    <property type="evidence" value="ECO:0007669"/>
    <property type="project" value="TreeGrafter"/>
</dbReference>
<dbReference type="PROSITE" id="PS51425">
    <property type="entry name" value="SCD"/>
    <property type="match status" value="1"/>
</dbReference>
<proteinExistence type="predicted"/>
<dbReference type="GO" id="GO:0003682">
    <property type="term" value="F:chromatin binding"/>
    <property type="evidence" value="ECO:0007669"/>
    <property type="project" value="TreeGrafter"/>
</dbReference>
<organism evidence="3 4">
    <name type="scientific">Dimargaris verticillata</name>
    <dbReference type="NCBI Taxonomy" id="2761393"/>
    <lineage>
        <taxon>Eukaryota</taxon>
        <taxon>Fungi</taxon>
        <taxon>Fungi incertae sedis</taxon>
        <taxon>Zoopagomycota</taxon>
        <taxon>Kickxellomycotina</taxon>
        <taxon>Dimargaritomycetes</taxon>
        <taxon>Dimargaritales</taxon>
        <taxon>Dimargaritaceae</taxon>
        <taxon>Dimargaris</taxon>
    </lineage>
</organism>
<evidence type="ECO:0000313" key="3">
    <source>
        <dbReference type="EMBL" id="KAJ1972744.1"/>
    </source>
</evidence>
<evidence type="ECO:0000313" key="4">
    <source>
        <dbReference type="Proteomes" id="UP001151582"/>
    </source>
</evidence>
<comment type="caution">
    <text evidence="3">The sequence shown here is derived from an EMBL/GenBank/DDBJ whole genome shotgun (WGS) entry which is preliminary data.</text>
</comment>
<feature type="region of interest" description="Disordered" evidence="1">
    <location>
        <begin position="1205"/>
        <end position="1267"/>
    </location>
</feature>
<dbReference type="Pfam" id="PF24571">
    <property type="entry name" value="HEAT_SCC3-SA"/>
    <property type="match status" value="1"/>
</dbReference>
<feature type="domain" description="SCD" evidence="2">
    <location>
        <begin position="1"/>
        <end position="79"/>
    </location>
</feature>
<dbReference type="GO" id="GO:0000785">
    <property type="term" value="C:chromatin"/>
    <property type="evidence" value="ECO:0007669"/>
    <property type="project" value="TreeGrafter"/>
</dbReference>
<feature type="compositionally biased region" description="Polar residues" evidence="1">
    <location>
        <begin position="894"/>
        <end position="903"/>
    </location>
</feature>
<feature type="compositionally biased region" description="Acidic residues" evidence="1">
    <location>
        <begin position="1237"/>
        <end position="1249"/>
    </location>
</feature>
<feature type="region of interest" description="Disordered" evidence="1">
    <location>
        <begin position="891"/>
        <end position="910"/>
    </location>
</feature>
<dbReference type="PANTHER" id="PTHR11199:SF0">
    <property type="entry name" value="LD34181P-RELATED"/>
    <property type="match status" value="1"/>
</dbReference>
<gene>
    <name evidence="3" type="primary">IRR1</name>
    <name evidence="3" type="ORF">H4R34_005303</name>
</gene>
<keyword evidence="4" id="KW-1185">Reference proteome</keyword>
<dbReference type="InterPro" id="IPR056396">
    <property type="entry name" value="HEAT_SCC3-SA"/>
</dbReference>
<dbReference type="EMBL" id="JANBQB010000976">
    <property type="protein sequence ID" value="KAJ1972744.1"/>
    <property type="molecule type" value="Genomic_DNA"/>
</dbReference>
<evidence type="ECO:0000259" key="2">
    <source>
        <dbReference type="PROSITE" id="PS51425"/>
    </source>
</evidence>
<sequence>MDAHIRQECIKGLALWISRMPSRFLDDHYLRYLGWVMSDKVPGVRQEALLALTSLYQQPVLLAGFIHFTKRFEHRMINMALYDADVAGVRAQALELVTLLIQQGLLDHSLAQSLSQTLAETSLDTPGTTSHVTVAVCHSLQIPLPLTAPVDDAAEFCMCNRSGLSEDSHTLSCYDGQLARRLLVTSPLQLFFIPQLFHPHDQVRTSTAALVAWWLEQEWLPAFTGLDLATDVDPLGLDATAQLESEDSDAESEASVNGSEALDASLSELHIDEGSLDNREHHTPLQALTKPQARRLRLYKIVALVLDLFAQAGSMAESLPDRDVDHQLSALSQPTDGRPSAQAIIAALDTRVCAAAQGLGGEIPDLLDWKCLCLYASLDHSYVTPADLQTVAVSAPLTTPSKRGRGARKAGTTPSRRTGRNRGQPTPPTSAGTLTVALRSLALTETQEATFLDILAECLKNIVGLPATAQWVERGLTADTELSTAVGLGRNTARDRKRQLEQQEAQEELVGQLGQRLVALLPYLLSRYRADEAKVTKVLCLLTHGVLRLSVYLDMRKIKMLHALVGDLKTLYFKHHAPEVLQQIVSALRQVAVSGLLRDGGANEETLNTQADGDQPPLDIDSVGEAFADLAKDVTVEVDRLFKQLHQLNPVVPLAHTLLHQADQPLVRELAVALYRTGQLLQLFDLGLLTDSPAQQHESPEPASNATMFELTHQGQAMTKVVGPLVCNLLETVYCLPNAVAQGNCPLPAYAVMTQALRILFQQVLWTLYRAAKPSATPKALDDTTRTSPGPESASVHQLRCLQGYLVAQTTQWLTVNRPSTAMTLLKCLQHEMFHTLCQLHWLFISDATHPARSEALVSLRPVVPLSDQTVFTRFITATLADWFDTLDEAQLDPDQQSETPSDTDGAYDTVSSRAKKVANSSELLETSSDAAVLQRLLAHYHQSVGDYLRCIVLQLMDSEGLVTLVSYYTLLGGAYDELVRAACEQILQQAPPVPEVSLAEYYQVLKGRQRTIEAFGAGLTESFELWMNRCRHLTNGTVALARMFAQGLKAMMISHPNLPTVAPPATPGPHETPQRGPAHLTPQQQSYQLYRVVTSSVYKLHQEGLEYAVSKLKGYLRLENVAAAARLLRFFKAMVPLVVGVLTPSQAESLKTAADRMLQEHDISAIFPDSMEEDSLLTAKDWEPYHQYQRQLLKVAEKLGGGGARGVPSSIQSAGAAVVESASGSTRRNLKRQFEEVQEDTDQPDDGAVENVTSDRGSENEAENDE</sequence>
<protein>
    <submittedName>
        <fullName evidence="3">Cohesin complex subunit</fullName>
    </submittedName>
</protein>
<feature type="compositionally biased region" description="Low complexity" evidence="1">
    <location>
        <begin position="1214"/>
        <end position="1226"/>
    </location>
</feature>
<reference evidence="3" key="1">
    <citation type="submission" date="2022-07" db="EMBL/GenBank/DDBJ databases">
        <title>Phylogenomic reconstructions and comparative analyses of Kickxellomycotina fungi.</title>
        <authorList>
            <person name="Reynolds N.K."/>
            <person name="Stajich J.E."/>
            <person name="Barry K."/>
            <person name="Grigoriev I.V."/>
            <person name="Crous P."/>
            <person name="Smith M.E."/>
        </authorList>
    </citation>
    <scope>NUCLEOTIDE SEQUENCE</scope>
    <source>
        <strain evidence="3">RSA 567</strain>
    </source>
</reference>
<dbReference type="PANTHER" id="PTHR11199">
    <property type="entry name" value="STROMAL ANTIGEN"/>
    <property type="match status" value="1"/>
</dbReference>
<dbReference type="Pfam" id="PF21581">
    <property type="entry name" value="SCD"/>
    <property type="match status" value="1"/>
</dbReference>
<evidence type="ECO:0000256" key="1">
    <source>
        <dbReference type="SAM" id="MobiDB-lite"/>
    </source>
</evidence>
<dbReference type="InterPro" id="IPR016024">
    <property type="entry name" value="ARM-type_fold"/>
</dbReference>
<dbReference type="AlphaFoldDB" id="A0A9W8B3V1"/>
<dbReference type="SUPFAM" id="SSF48371">
    <property type="entry name" value="ARM repeat"/>
    <property type="match status" value="1"/>
</dbReference>
<name>A0A9W8B3V1_9FUNG</name>
<dbReference type="OrthoDB" id="498590at2759"/>
<dbReference type="GO" id="GO:0005634">
    <property type="term" value="C:nucleus"/>
    <property type="evidence" value="ECO:0007669"/>
    <property type="project" value="TreeGrafter"/>
</dbReference>
<dbReference type="InterPro" id="IPR039662">
    <property type="entry name" value="Cohesin_Scc3/SA"/>
</dbReference>
<accession>A0A9W8B3V1</accession>
<dbReference type="GO" id="GO:0008278">
    <property type="term" value="C:cohesin complex"/>
    <property type="evidence" value="ECO:0007669"/>
    <property type="project" value="TreeGrafter"/>
</dbReference>
<dbReference type="InterPro" id="IPR020839">
    <property type="entry name" value="SCD"/>
</dbReference>
<feature type="region of interest" description="Disordered" evidence="1">
    <location>
        <begin position="395"/>
        <end position="433"/>
    </location>
</feature>